<organism evidence="2">
    <name type="scientific">Guillardia theta (strain CCMP2712)</name>
    <name type="common">Cryptophyte</name>
    <dbReference type="NCBI Taxonomy" id="905079"/>
    <lineage>
        <taxon>Eukaryota</taxon>
        <taxon>Cryptophyceae</taxon>
        <taxon>Pyrenomonadales</taxon>
        <taxon>Geminigeraceae</taxon>
        <taxon>Guillardia</taxon>
    </lineage>
</organism>
<dbReference type="SUPFAM" id="SSF57959">
    <property type="entry name" value="Leucine zipper domain"/>
    <property type="match status" value="1"/>
</dbReference>
<evidence type="ECO:0000313" key="2">
    <source>
        <dbReference type="EMBL" id="EKX45507.1"/>
    </source>
</evidence>
<evidence type="ECO:0000313" key="4">
    <source>
        <dbReference type="Proteomes" id="UP000011087"/>
    </source>
</evidence>
<dbReference type="EnsemblProtists" id="EKX45507">
    <property type="protein sequence ID" value="EKX45507"/>
    <property type="gene ID" value="GUITHDRAFT_163308"/>
</dbReference>
<dbReference type="KEGG" id="gtt:GUITHDRAFT_163308"/>
<keyword evidence="4" id="KW-1185">Reference proteome</keyword>
<dbReference type="EMBL" id="JH992999">
    <property type="protein sequence ID" value="EKX45507.1"/>
    <property type="molecule type" value="Genomic_DNA"/>
</dbReference>
<gene>
    <name evidence="2" type="ORF">GUITHDRAFT_163308</name>
</gene>
<reference evidence="2 4" key="1">
    <citation type="journal article" date="2012" name="Nature">
        <title>Algal genomes reveal evolutionary mosaicism and the fate of nucleomorphs.</title>
        <authorList>
            <consortium name="DOE Joint Genome Institute"/>
            <person name="Curtis B.A."/>
            <person name="Tanifuji G."/>
            <person name="Burki F."/>
            <person name="Gruber A."/>
            <person name="Irimia M."/>
            <person name="Maruyama S."/>
            <person name="Arias M.C."/>
            <person name="Ball S.G."/>
            <person name="Gile G.H."/>
            <person name="Hirakawa Y."/>
            <person name="Hopkins J.F."/>
            <person name="Kuo A."/>
            <person name="Rensing S.A."/>
            <person name="Schmutz J."/>
            <person name="Symeonidi A."/>
            <person name="Elias M."/>
            <person name="Eveleigh R.J."/>
            <person name="Herman E.K."/>
            <person name="Klute M.J."/>
            <person name="Nakayama T."/>
            <person name="Obornik M."/>
            <person name="Reyes-Prieto A."/>
            <person name="Armbrust E.V."/>
            <person name="Aves S.J."/>
            <person name="Beiko R.G."/>
            <person name="Coutinho P."/>
            <person name="Dacks J.B."/>
            <person name="Durnford D.G."/>
            <person name="Fast N.M."/>
            <person name="Green B.R."/>
            <person name="Grisdale C.J."/>
            <person name="Hempel F."/>
            <person name="Henrissat B."/>
            <person name="Hoppner M.P."/>
            <person name="Ishida K."/>
            <person name="Kim E."/>
            <person name="Koreny L."/>
            <person name="Kroth P.G."/>
            <person name="Liu Y."/>
            <person name="Malik S.B."/>
            <person name="Maier U.G."/>
            <person name="McRose D."/>
            <person name="Mock T."/>
            <person name="Neilson J.A."/>
            <person name="Onodera N.T."/>
            <person name="Poole A.M."/>
            <person name="Pritham E.J."/>
            <person name="Richards T.A."/>
            <person name="Rocap G."/>
            <person name="Roy S.W."/>
            <person name="Sarai C."/>
            <person name="Schaack S."/>
            <person name="Shirato S."/>
            <person name="Slamovits C.H."/>
            <person name="Spencer D.F."/>
            <person name="Suzuki S."/>
            <person name="Worden A.Z."/>
            <person name="Zauner S."/>
            <person name="Barry K."/>
            <person name="Bell C."/>
            <person name="Bharti A.K."/>
            <person name="Crow J.A."/>
            <person name="Grimwood J."/>
            <person name="Kramer R."/>
            <person name="Lindquist E."/>
            <person name="Lucas S."/>
            <person name="Salamov A."/>
            <person name="McFadden G.I."/>
            <person name="Lane C.E."/>
            <person name="Keeling P.J."/>
            <person name="Gray M.W."/>
            <person name="Grigoriev I.V."/>
            <person name="Archibald J.M."/>
        </authorList>
    </citation>
    <scope>NUCLEOTIDE SEQUENCE</scope>
    <source>
        <strain evidence="2 4">CCMP2712</strain>
    </source>
</reference>
<dbReference type="PANTHER" id="PTHR37616">
    <property type="entry name" value="BZIP TRANSCRIPTION FACTOR 60-LIKE"/>
    <property type="match status" value="1"/>
</dbReference>
<dbReference type="InterPro" id="IPR004827">
    <property type="entry name" value="bZIP"/>
</dbReference>
<reference evidence="3" key="3">
    <citation type="submission" date="2015-06" db="UniProtKB">
        <authorList>
            <consortium name="EnsemblProtists"/>
        </authorList>
    </citation>
    <scope>IDENTIFICATION</scope>
</reference>
<protein>
    <recommendedName>
        <fullName evidence="1">BZIP domain-containing protein</fullName>
    </recommendedName>
</protein>
<sequence>MKLPSPQSGRTLEEELSILLQFQEKHDNGDSGEINGEELKKRVRVIKNRIAAKKSREQARTYVQKLESSLNAVMAHNDVLARRLALVESENRSLKHSMFMTGMNFQPMNNCNRVDESAALSTLSLLLDAVLFMIAMASSFLPGFSLRAWEDNSPVHQLPATLKQETCSLTWTRSTCHGRGARRCLRWLRMAGLLQCVAHSCHRWDPKVPQPATAA</sequence>
<dbReference type="HOGENOM" id="CLU_1285436_0_0_1"/>
<dbReference type="Proteomes" id="UP000011087">
    <property type="component" value="Unassembled WGS sequence"/>
</dbReference>
<dbReference type="AlphaFoldDB" id="L1JB08"/>
<dbReference type="GO" id="GO:0003700">
    <property type="term" value="F:DNA-binding transcription factor activity"/>
    <property type="evidence" value="ECO:0007669"/>
    <property type="project" value="InterPro"/>
</dbReference>
<reference evidence="4" key="2">
    <citation type="submission" date="2012-11" db="EMBL/GenBank/DDBJ databases">
        <authorList>
            <person name="Kuo A."/>
            <person name="Curtis B.A."/>
            <person name="Tanifuji G."/>
            <person name="Burki F."/>
            <person name="Gruber A."/>
            <person name="Irimia M."/>
            <person name="Maruyama S."/>
            <person name="Arias M.C."/>
            <person name="Ball S.G."/>
            <person name="Gile G.H."/>
            <person name="Hirakawa Y."/>
            <person name="Hopkins J.F."/>
            <person name="Rensing S.A."/>
            <person name="Schmutz J."/>
            <person name="Symeonidi A."/>
            <person name="Elias M."/>
            <person name="Eveleigh R.J."/>
            <person name="Herman E.K."/>
            <person name="Klute M.J."/>
            <person name="Nakayama T."/>
            <person name="Obornik M."/>
            <person name="Reyes-Prieto A."/>
            <person name="Armbrust E.V."/>
            <person name="Aves S.J."/>
            <person name="Beiko R.G."/>
            <person name="Coutinho P."/>
            <person name="Dacks J.B."/>
            <person name="Durnford D.G."/>
            <person name="Fast N.M."/>
            <person name="Green B.R."/>
            <person name="Grisdale C."/>
            <person name="Hempe F."/>
            <person name="Henrissat B."/>
            <person name="Hoppner M.P."/>
            <person name="Ishida K.-I."/>
            <person name="Kim E."/>
            <person name="Koreny L."/>
            <person name="Kroth P.G."/>
            <person name="Liu Y."/>
            <person name="Malik S.-B."/>
            <person name="Maier U.G."/>
            <person name="McRose D."/>
            <person name="Mock T."/>
            <person name="Neilson J.A."/>
            <person name="Onodera N.T."/>
            <person name="Poole A.M."/>
            <person name="Pritham E.J."/>
            <person name="Richards T.A."/>
            <person name="Rocap G."/>
            <person name="Roy S.W."/>
            <person name="Sarai C."/>
            <person name="Schaack S."/>
            <person name="Shirato S."/>
            <person name="Slamovits C.H."/>
            <person name="Spencer D.F."/>
            <person name="Suzuki S."/>
            <person name="Worden A.Z."/>
            <person name="Zauner S."/>
            <person name="Barry K."/>
            <person name="Bell C."/>
            <person name="Bharti A.K."/>
            <person name="Crow J.A."/>
            <person name="Grimwood J."/>
            <person name="Kramer R."/>
            <person name="Lindquist E."/>
            <person name="Lucas S."/>
            <person name="Salamov A."/>
            <person name="McFadden G.I."/>
            <person name="Lane C.E."/>
            <person name="Keeling P.J."/>
            <person name="Gray M.W."/>
            <person name="Grigoriev I.V."/>
            <person name="Archibald J.M."/>
        </authorList>
    </citation>
    <scope>NUCLEOTIDE SEQUENCE</scope>
    <source>
        <strain evidence="4">CCMP2712</strain>
    </source>
</reference>
<dbReference type="InterPro" id="IPR046347">
    <property type="entry name" value="bZIP_sf"/>
</dbReference>
<evidence type="ECO:0000259" key="1">
    <source>
        <dbReference type="PROSITE" id="PS50217"/>
    </source>
</evidence>
<dbReference type="PANTHER" id="PTHR37616:SF2">
    <property type="entry name" value="BZIP DOMAIN-CONTAINING PROTEIN"/>
    <property type="match status" value="1"/>
</dbReference>
<evidence type="ECO:0000313" key="3">
    <source>
        <dbReference type="EnsemblProtists" id="EKX45507"/>
    </source>
</evidence>
<dbReference type="Gene3D" id="1.20.5.170">
    <property type="match status" value="1"/>
</dbReference>
<feature type="domain" description="BZIP" evidence="1">
    <location>
        <begin position="38"/>
        <end position="95"/>
    </location>
</feature>
<dbReference type="Pfam" id="PF00170">
    <property type="entry name" value="bZIP_1"/>
    <property type="match status" value="1"/>
</dbReference>
<dbReference type="OrthoDB" id="674948at2759"/>
<dbReference type="SMART" id="SM00338">
    <property type="entry name" value="BRLZ"/>
    <property type="match status" value="1"/>
</dbReference>
<proteinExistence type="predicted"/>
<dbReference type="PaxDb" id="55529-EKX45507"/>
<dbReference type="GeneID" id="17302156"/>
<accession>L1JB08</accession>
<name>L1JB08_GUITC</name>
<dbReference type="RefSeq" id="XP_005832487.1">
    <property type="nucleotide sequence ID" value="XM_005832430.1"/>
</dbReference>
<dbReference type="PROSITE" id="PS50217">
    <property type="entry name" value="BZIP"/>
    <property type="match status" value="1"/>
</dbReference>